<evidence type="ECO:0000256" key="3">
    <source>
        <dbReference type="ARBA" id="ARBA00022692"/>
    </source>
</evidence>
<dbReference type="Gene3D" id="1.20.1250.20">
    <property type="entry name" value="MFS general substrate transporter like domains"/>
    <property type="match status" value="3"/>
</dbReference>
<evidence type="ECO:0000259" key="8">
    <source>
        <dbReference type="Pfam" id="PF12832"/>
    </source>
</evidence>
<evidence type="ECO:0000256" key="7">
    <source>
        <dbReference type="SAM" id="Phobius"/>
    </source>
</evidence>
<dbReference type="InterPro" id="IPR036259">
    <property type="entry name" value="MFS_trans_sf"/>
</dbReference>
<keyword evidence="5 7" id="KW-0472">Membrane</keyword>
<dbReference type="SUPFAM" id="SSF103473">
    <property type="entry name" value="MFS general substrate transporter"/>
    <property type="match status" value="1"/>
</dbReference>
<feature type="transmembrane region" description="Helical" evidence="7">
    <location>
        <begin position="364"/>
        <end position="384"/>
    </location>
</feature>
<feature type="compositionally biased region" description="Basic and acidic residues" evidence="6">
    <location>
        <begin position="630"/>
        <end position="643"/>
    </location>
</feature>
<feature type="transmembrane region" description="Helical" evidence="7">
    <location>
        <begin position="469"/>
        <end position="488"/>
    </location>
</feature>
<gene>
    <name evidence="9" type="ORF">OFUS_LOCUS4765</name>
</gene>
<feature type="region of interest" description="Disordered" evidence="6">
    <location>
        <begin position="603"/>
        <end position="643"/>
    </location>
</feature>
<dbReference type="AlphaFoldDB" id="A0A8S4NB92"/>
<accession>A0A8S4NB92</accession>
<feature type="transmembrane region" description="Helical" evidence="7">
    <location>
        <begin position="558"/>
        <end position="578"/>
    </location>
</feature>
<dbReference type="InterPro" id="IPR051717">
    <property type="entry name" value="MFS_MFSD6"/>
</dbReference>
<keyword evidence="3 7" id="KW-0812">Transmembrane</keyword>
<evidence type="ECO:0000313" key="9">
    <source>
        <dbReference type="EMBL" id="CAH1777765.1"/>
    </source>
</evidence>
<feature type="transmembrane region" description="Helical" evidence="7">
    <location>
        <begin position="405"/>
        <end position="431"/>
    </location>
</feature>
<sequence length="643" mass="70818">MACCGPINKRLLPVKAFYFCCLAAVGTLLPFISIYMKQLGLTASETAVIYGLMPFIGFFVRPVIGILADKFRQHKLCLILCCLFCGAFFALILAVPSKGKQTPSDNSNNKVNLTCMNDHLVMSQCTDQTLQCQLGQLENPVVNKSQCHLQCNNSQFSKQEIHSCIPPHHDLLTLQMLNAKHENESLHNRIPLNYVLKTMEDLVSDCNSSLDSMSSFSTTVLKSKKLENQGLAIDSCLCFSVEEFESGGTVSHGLSCSNDSEPFICNVVCDENTITACRAISEQSFVTLTFWLFLAINLLANVAFAPIFPLNDAITYDMLEGAYGKWGQQRMFGTLGFGIFAITSSFIMDHISRNQTQVDYSVSFYIFGALMFMCAIVTYTFRITENVSCNAMMSNLGQLLKRLDILVFLIVVFVFGMMTGVHEAFLFWYLIELGSQQITIGLALAVTCMAEFPALLFAGKVINKIGEVFCLYLALLGWSIRFFCYSVIPEAWYVLPIELLHGITFALMYAAASGYGSIVAPKGMSATIQGLIGGLHFGLGKGAGSLLGGLIYGSFSPIVMFRSCAVFCLSVLTLYWILQKFVIKKRGVEKEVNLNETAGEKMLDSATNKDASNGDTKIRNGDTKLGNGDSIEKRPLDPESNHV</sequence>
<keyword evidence="4 7" id="KW-1133">Transmembrane helix</keyword>
<keyword evidence="10" id="KW-1185">Reference proteome</keyword>
<name>A0A8S4NB92_OWEFU</name>
<evidence type="ECO:0000256" key="4">
    <source>
        <dbReference type="ARBA" id="ARBA00022989"/>
    </source>
</evidence>
<feature type="transmembrane region" description="Helical" evidence="7">
    <location>
        <begin position="531"/>
        <end position="552"/>
    </location>
</feature>
<feature type="domain" description="Major facilitator superfamily associated" evidence="8">
    <location>
        <begin position="14"/>
        <end position="562"/>
    </location>
</feature>
<dbReference type="Proteomes" id="UP000749559">
    <property type="component" value="Unassembled WGS sequence"/>
</dbReference>
<feature type="transmembrane region" description="Helical" evidence="7">
    <location>
        <begin position="500"/>
        <end position="519"/>
    </location>
</feature>
<feature type="transmembrane region" description="Helical" evidence="7">
    <location>
        <begin position="47"/>
        <end position="64"/>
    </location>
</feature>
<dbReference type="PANTHER" id="PTHR16172">
    <property type="entry name" value="MAJOR FACILITATOR SUPERFAMILY DOMAIN-CONTAINING PROTEIN 6-LIKE"/>
    <property type="match status" value="1"/>
</dbReference>
<protein>
    <recommendedName>
        <fullName evidence="8">Major facilitator superfamily associated domain-containing protein</fullName>
    </recommendedName>
</protein>
<organism evidence="9 10">
    <name type="scientific">Owenia fusiformis</name>
    <name type="common">Polychaete worm</name>
    <dbReference type="NCBI Taxonomy" id="6347"/>
    <lineage>
        <taxon>Eukaryota</taxon>
        <taxon>Metazoa</taxon>
        <taxon>Spiralia</taxon>
        <taxon>Lophotrochozoa</taxon>
        <taxon>Annelida</taxon>
        <taxon>Polychaeta</taxon>
        <taxon>Sedentaria</taxon>
        <taxon>Canalipalpata</taxon>
        <taxon>Sabellida</taxon>
        <taxon>Oweniida</taxon>
        <taxon>Oweniidae</taxon>
        <taxon>Owenia</taxon>
    </lineage>
</organism>
<feature type="compositionally biased region" description="Polar residues" evidence="6">
    <location>
        <begin position="605"/>
        <end position="615"/>
    </location>
</feature>
<dbReference type="GO" id="GO:0016020">
    <property type="term" value="C:membrane"/>
    <property type="evidence" value="ECO:0007669"/>
    <property type="project" value="UniProtKB-SubCell"/>
</dbReference>
<feature type="transmembrane region" description="Helical" evidence="7">
    <location>
        <begin position="437"/>
        <end position="457"/>
    </location>
</feature>
<comment type="caution">
    <text evidence="9">The sequence shown here is derived from an EMBL/GenBank/DDBJ whole genome shotgun (WGS) entry which is preliminary data.</text>
</comment>
<feature type="transmembrane region" description="Helical" evidence="7">
    <location>
        <begin position="76"/>
        <end position="95"/>
    </location>
</feature>
<evidence type="ECO:0000256" key="1">
    <source>
        <dbReference type="ARBA" id="ARBA00004141"/>
    </source>
</evidence>
<evidence type="ECO:0000256" key="6">
    <source>
        <dbReference type="SAM" id="MobiDB-lite"/>
    </source>
</evidence>
<reference evidence="9" key="1">
    <citation type="submission" date="2022-03" db="EMBL/GenBank/DDBJ databases">
        <authorList>
            <person name="Martin C."/>
        </authorList>
    </citation>
    <scope>NUCLEOTIDE SEQUENCE</scope>
</reference>
<dbReference type="OrthoDB" id="515887at2759"/>
<comment type="similarity">
    <text evidence="2">Belongs to the major facilitator superfamily. MFSD6 family.</text>
</comment>
<dbReference type="CDD" id="cd17335">
    <property type="entry name" value="MFS_MFSD6"/>
    <property type="match status" value="1"/>
</dbReference>
<dbReference type="EMBL" id="CAIIXF020000002">
    <property type="protein sequence ID" value="CAH1777765.1"/>
    <property type="molecule type" value="Genomic_DNA"/>
</dbReference>
<feature type="transmembrane region" description="Helical" evidence="7">
    <location>
        <begin position="331"/>
        <end position="352"/>
    </location>
</feature>
<evidence type="ECO:0000256" key="5">
    <source>
        <dbReference type="ARBA" id="ARBA00023136"/>
    </source>
</evidence>
<dbReference type="PANTHER" id="PTHR16172:SF41">
    <property type="entry name" value="MAJOR FACILITATOR SUPERFAMILY DOMAIN-CONTAINING PROTEIN 6-LIKE"/>
    <property type="match status" value="1"/>
</dbReference>
<feature type="transmembrane region" description="Helical" evidence="7">
    <location>
        <begin position="16"/>
        <end position="35"/>
    </location>
</feature>
<evidence type="ECO:0000256" key="2">
    <source>
        <dbReference type="ARBA" id="ARBA00005241"/>
    </source>
</evidence>
<dbReference type="Pfam" id="PF12832">
    <property type="entry name" value="MFS_1_like"/>
    <property type="match status" value="1"/>
</dbReference>
<evidence type="ECO:0000313" key="10">
    <source>
        <dbReference type="Proteomes" id="UP000749559"/>
    </source>
</evidence>
<feature type="transmembrane region" description="Helical" evidence="7">
    <location>
        <begin position="288"/>
        <end position="310"/>
    </location>
</feature>
<dbReference type="InterPro" id="IPR024989">
    <property type="entry name" value="MFS_assoc_dom"/>
</dbReference>
<comment type="subcellular location">
    <subcellularLocation>
        <location evidence="1">Membrane</location>
        <topology evidence="1">Multi-pass membrane protein</topology>
    </subcellularLocation>
</comment>
<proteinExistence type="inferred from homology"/>